<dbReference type="Proteomes" id="UP000293162">
    <property type="component" value="Unassembled WGS sequence"/>
</dbReference>
<comment type="caution">
    <text evidence="2">The sequence shown here is derived from an EMBL/GenBank/DDBJ whole genome shotgun (WGS) entry which is preliminary data.</text>
</comment>
<dbReference type="EMBL" id="SEWF01000033">
    <property type="protein sequence ID" value="RYU94025.1"/>
    <property type="molecule type" value="Genomic_DNA"/>
</dbReference>
<evidence type="ECO:0000313" key="3">
    <source>
        <dbReference type="Proteomes" id="UP000293162"/>
    </source>
</evidence>
<proteinExistence type="predicted"/>
<gene>
    <name evidence="2" type="ORF">EWM59_19300</name>
</gene>
<feature type="signal peptide" evidence="1">
    <location>
        <begin position="1"/>
        <end position="26"/>
    </location>
</feature>
<keyword evidence="3" id="KW-1185">Reference proteome</keyword>
<protein>
    <submittedName>
        <fullName evidence="2">Uncharacterized protein</fullName>
    </submittedName>
</protein>
<reference evidence="2 3" key="1">
    <citation type="submission" date="2019-02" db="EMBL/GenBank/DDBJ databases">
        <title>Bacterial novel species Emticicia sp. 17J42-9 isolated from soil.</title>
        <authorList>
            <person name="Jung H.-Y."/>
        </authorList>
    </citation>
    <scope>NUCLEOTIDE SEQUENCE [LARGE SCALE GENOMIC DNA]</scope>
    <source>
        <strain evidence="2 3">17J42-9</strain>
    </source>
</reference>
<sequence length="153" mass="16907">MKNSFKSVIFAVTLGSFLISANIVNANDRDSAKSEVMLVKGAEVNFANFMSKKAKKFVKTEDWVIFVNVVKLYNTSPAKFMALSSTQKAAFNEAANNIETKVAKLRGEEAKAWRNKVVATKKILNVLWNYQSNVGPADQENVVSPVVAEMLGR</sequence>
<accession>A0A4Q5LWQ4</accession>
<name>A0A4Q5LWQ4_9BACT</name>
<dbReference type="AlphaFoldDB" id="A0A4Q5LWQ4"/>
<keyword evidence="1" id="KW-0732">Signal</keyword>
<evidence type="ECO:0000313" key="2">
    <source>
        <dbReference type="EMBL" id="RYU94025.1"/>
    </source>
</evidence>
<dbReference type="OrthoDB" id="950681at2"/>
<dbReference type="RefSeq" id="WP_130022896.1">
    <property type="nucleotide sequence ID" value="NZ_SEWF01000033.1"/>
</dbReference>
<feature type="chain" id="PRO_5020278872" evidence="1">
    <location>
        <begin position="27"/>
        <end position="153"/>
    </location>
</feature>
<evidence type="ECO:0000256" key="1">
    <source>
        <dbReference type="SAM" id="SignalP"/>
    </source>
</evidence>
<organism evidence="2 3">
    <name type="scientific">Emticicia agri</name>
    <dbReference type="NCBI Taxonomy" id="2492393"/>
    <lineage>
        <taxon>Bacteria</taxon>
        <taxon>Pseudomonadati</taxon>
        <taxon>Bacteroidota</taxon>
        <taxon>Cytophagia</taxon>
        <taxon>Cytophagales</taxon>
        <taxon>Leadbetterellaceae</taxon>
        <taxon>Emticicia</taxon>
    </lineage>
</organism>